<dbReference type="Proteomes" id="UP000024635">
    <property type="component" value="Unassembled WGS sequence"/>
</dbReference>
<keyword evidence="1" id="KW-1133">Transmembrane helix</keyword>
<comment type="caution">
    <text evidence="2">The sequence shown here is derived from an EMBL/GenBank/DDBJ whole genome shotgun (WGS) entry which is preliminary data.</text>
</comment>
<evidence type="ECO:0000256" key="1">
    <source>
        <dbReference type="SAM" id="Phobius"/>
    </source>
</evidence>
<dbReference type="EMBL" id="JARK01001337">
    <property type="protein sequence ID" value="EYC33813.1"/>
    <property type="molecule type" value="Genomic_DNA"/>
</dbReference>
<gene>
    <name evidence="2" type="primary">Acey_s0001.g104</name>
    <name evidence="2" type="ORF">Y032_0001g104</name>
</gene>
<accession>A0A016W478</accession>
<keyword evidence="1" id="KW-0472">Membrane</keyword>
<dbReference type="Gene3D" id="3.30.420.40">
    <property type="match status" value="1"/>
</dbReference>
<keyword evidence="1" id="KW-0812">Transmembrane</keyword>
<name>A0A016W478_9BILA</name>
<dbReference type="STRING" id="53326.A0A016W478"/>
<evidence type="ECO:0000313" key="3">
    <source>
        <dbReference type="Proteomes" id="UP000024635"/>
    </source>
</evidence>
<keyword evidence="3" id="KW-1185">Reference proteome</keyword>
<protein>
    <submittedName>
        <fullName evidence="2">Uncharacterized protein</fullName>
    </submittedName>
</protein>
<evidence type="ECO:0000313" key="2">
    <source>
        <dbReference type="EMBL" id="EYC33813.1"/>
    </source>
</evidence>
<feature type="transmembrane region" description="Helical" evidence="1">
    <location>
        <begin position="12"/>
        <end position="32"/>
    </location>
</feature>
<sequence>MQSVGKSVFPANIVISSFVCSLFLASIAPIDYTDGSGMNLMDIWVIFVGILEPCADLSEKPGLNVPDLSFRNLFRKMKVARPKLDSDQ</sequence>
<organism evidence="2 3">
    <name type="scientific">Ancylostoma ceylanicum</name>
    <dbReference type="NCBI Taxonomy" id="53326"/>
    <lineage>
        <taxon>Eukaryota</taxon>
        <taxon>Metazoa</taxon>
        <taxon>Ecdysozoa</taxon>
        <taxon>Nematoda</taxon>
        <taxon>Chromadorea</taxon>
        <taxon>Rhabditida</taxon>
        <taxon>Rhabditina</taxon>
        <taxon>Rhabditomorpha</taxon>
        <taxon>Strongyloidea</taxon>
        <taxon>Ancylostomatidae</taxon>
        <taxon>Ancylostomatinae</taxon>
        <taxon>Ancylostoma</taxon>
    </lineage>
</organism>
<dbReference type="OrthoDB" id="5856634at2759"/>
<dbReference type="AlphaFoldDB" id="A0A016W478"/>
<proteinExistence type="predicted"/>
<reference evidence="3" key="1">
    <citation type="journal article" date="2015" name="Nat. Genet.">
        <title>The genome and transcriptome of the zoonotic hookworm Ancylostoma ceylanicum identify infection-specific gene families.</title>
        <authorList>
            <person name="Schwarz E.M."/>
            <person name="Hu Y."/>
            <person name="Antoshechkin I."/>
            <person name="Miller M.M."/>
            <person name="Sternberg P.W."/>
            <person name="Aroian R.V."/>
        </authorList>
    </citation>
    <scope>NUCLEOTIDE SEQUENCE</scope>
    <source>
        <strain evidence="3">HY135</strain>
    </source>
</reference>